<gene>
    <name evidence="1" type="ORF">T03_9442</name>
</gene>
<comment type="caution">
    <text evidence="1">The sequence shown here is derived from an EMBL/GenBank/DDBJ whole genome shotgun (WGS) entry which is preliminary data.</text>
</comment>
<dbReference type="AlphaFoldDB" id="A0A0V1CZL1"/>
<reference evidence="1 2" key="1">
    <citation type="submission" date="2015-01" db="EMBL/GenBank/DDBJ databases">
        <title>Evolution of Trichinella species and genotypes.</title>
        <authorList>
            <person name="Korhonen P.K."/>
            <person name="Edoardo P."/>
            <person name="Giuseppe L.R."/>
            <person name="Gasser R.B."/>
        </authorList>
    </citation>
    <scope>NUCLEOTIDE SEQUENCE [LARGE SCALE GENOMIC DNA]</scope>
    <source>
        <strain evidence="1">ISS120</strain>
    </source>
</reference>
<evidence type="ECO:0000313" key="2">
    <source>
        <dbReference type="Proteomes" id="UP000054653"/>
    </source>
</evidence>
<accession>A0A0V1CZL1</accession>
<protein>
    <submittedName>
        <fullName evidence="1">Uncharacterized protein</fullName>
    </submittedName>
</protein>
<dbReference type="Proteomes" id="UP000054653">
    <property type="component" value="Unassembled WGS sequence"/>
</dbReference>
<proteinExistence type="predicted"/>
<name>A0A0V1CZL1_TRIBR</name>
<evidence type="ECO:0000313" key="1">
    <source>
        <dbReference type="EMBL" id="KRY54656.1"/>
    </source>
</evidence>
<organism evidence="1 2">
    <name type="scientific">Trichinella britovi</name>
    <name type="common">Parasitic roundworm</name>
    <dbReference type="NCBI Taxonomy" id="45882"/>
    <lineage>
        <taxon>Eukaryota</taxon>
        <taxon>Metazoa</taxon>
        <taxon>Ecdysozoa</taxon>
        <taxon>Nematoda</taxon>
        <taxon>Enoplea</taxon>
        <taxon>Dorylaimia</taxon>
        <taxon>Trichinellida</taxon>
        <taxon>Trichinellidae</taxon>
        <taxon>Trichinella</taxon>
    </lineage>
</organism>
<sequence>MGDSFLLRHQGLGSCSSRVHWSTKILRKIHDRSLLYPTVGRLKRTWLAQHAEPKRPCKLESLWQKNSHRNCLIFFSSYNIMLLIVPQITVKEKLCPK</sequence>
<dbReference type="EMBL" id="JYDI01000066">
    <property type="protein sequence ID" value="KRY54656.1"/>
    <property type="molecule type" value="Genomic_DNA"/>
</dbReference>
<keyword evidence="2" id="KW-1185">Reference proteome</keyword>